<dbReference type="HAMAP" id="MF_00185">
    <property type="entry name" value="IPP_trans"/>
    <property type="match status" value="1"/>
</dbReference>
<name>A0ABR6VJG1_9FIRM</name>
<reference evidence="14 15" key="1">
    <citation type="submission" date="2020-08" db="EMBL/GenBank/DDBJ databases">
        <authorList>
            <person name="Liu C."/>
            <person name="Sun Q."/>
        </authorList>
    </citation>
    <scope>NUCLEOTIDE SEQUENCE [LARGE SCALE GENOMIC DNA]</scope>
    <source>
        <strain evidence="14 15">NSJ-59</strain>
    </source>
</reference>
<dbReference type="SUPFAM" id="SSF52540">
    <property type="entry name" value="P-loop containing nucleoside triphosphate hydrolases"/>
    <property type="match status" value="2"/>
</dbReference>
<comment type="function">
    <text evidence="2 10 12">Catalyzes the transfer of a dimethylallyl group onto the adenine at position 37 in tRNAs that read codons beginning with uridine, leading to the formation of N6-(dimethylallyl)adenosine (i(6)A).</text>
</comment>
<dbReference type="NCBIfam" id="TIGR00174">
    <property type="entry name" value="miaA"/>
    <property type="match status" value="1"/>
</dbReference>
<keyword evidence="8 10" id="KW-0460">Magnesium</keyword>
<evidence type="ECO:0000313" key="15">
    <source>
        <dbReference type="Proteomes" id="UP000606870"/>
    </source>
</evidence>
<dbReference type="Proteomes" id="UP000606870">
    <property type="component" value="Unassembled WGS sequence"/>
</dbReference>
<comment type="caution">
    <text evidence="10">Lacks conserved residue(s) required for the propagation of feature annotation.</text>
</comment>
<evidence type="ECO:0000256" key="9">
    <source>
        <dbReference type="ARBA" id="ARBA00049563"/>
    </source>
</evidence>
<dbReference type="EMBL" id="JACOGK010000016">
    <property type="protein sequence ID" value="MBC3536887.1"/>
    <property type="molecule type" value="Genomic_DNA"/>
</dbReference>
<dbReference type="PANTHER" id="PTHR11088:SF60">
    <property type="entry name" value="TRNA DIMETHYLALLYLTRANSFERASE"/>
    <property type="match status" value="1"/>
</dbReference>
<accession>A0ABR6VJG1</accession>
<gene>
    <name evidence="10 14" type="primary">miaA</name>
    <name evidence="14" type="ORF">H8J70_06455</name>
</gene>
<evidence type="ECO:0000256" key="11">
    <source>
        <dbReference type="RuleBase" id="RU003783"/>
    </source>
</evidence>
<feature type="site" description="Interaction with substrate tRNA" evidence="10">
    <location>
        <position position="127"/>
    </location>
</feature>
<evidence type="ECO:0000256" key="10">
    <source>
        <dbReference type="HAMAP-Rule" id="MF_00185"/>
    </source>
</evidence>
<comment type="catalytic activity">
    <reaction evidence="9 10 11">
        <text>adenosine(37) in tRNA + dimethylallyl diphosphate = N(6)-dimethylallyladenosine(37) in tRNA + diphosphate</text>
        <dbReference type="Rhea" id="RHEA:26482"/>
        <dbReference type="Rhea" id="RHEA-COMP:10162"/>
        <dbReference type="Rhea" id="RHEA-COMP:10375"/>
        <dbReference type="ChEBI" id="CHEBI:33019"/>
        <dbReference type="ChEBI" id="CHEBI:57623"/>
        <dbReference type="ChEBI" id="CHEBI:74411"/>
        <dbReference type="ChEBI" id="CHEBI:74415"/>
        <dbReference type="EC" id="2.5.1.75"/>
    </reaction>
</comment>
<dbReference type="RefSeq" id="WP_186503043.1">
    <property type="nucleotide sequence ID" value="NZ_JACOGK010000016.1"/>
</dbReference>
<dbReference type="GO" id="GO:0052381">
    <property type="term" value="F:tRNA dimethylallyltransferase activity"/>
    <property type="evidence" value="ECO:0007669"/>
    <property type="project" value="UniProtKB-EC"/>
</dbReference>
<proteinExistence type="inferred from homology"/>
<evidence type="ECO:0000256" key="7">
    <source>
        <dbReference type="ARBA" id="ARBA00022840"/>
    </source>
</evidence>
<sequence>MEQIIAIVGPTAVGKTALSFHLADHYGTELISGDAYQIYRHMDIGTAKPTAAELLRFRHHLIDIAEPGEAYSAARFCAMAGDVAHALQRQGKVPVLVGGTGLYVQSFLEGFTFDGSAVDEAARTAARERIAAMGEAELIAYIRQQTEWEAPDWHELVSNEHRLVRLMVAIEKGEGRTFVRSGKDRTLAWPAYVIGLSLPRPVLYERIETRIDVMLEEGWVEEVERLLAAGVDPACQAMKAIGYAELTAYVHGELTLDEAAATIKTRTRHFAKRQLTWFKRMPYIHWFAKEEYDSEDALARAVLTETDAWLARTERP</sequence>
<protein>
    <recommendedName>
        <fullName evidence="10">tRNA dimethylallyltransferase</fullName>
        <ecNumber evidence="10">2.5.1.75</ecNumber>
    </recommendedName>
    <alternativeName>
        <fullName evidence="10">Dimethylallyl diphosphate:tRNA dimethylallyltransferase</fullName>
        <shortName evidence="10">DMAPP:tRNA dimethylallyltransferase</shortName>
        <shortName evidence="10">DMATase</shortName>
    </alternativeName>
    <alternativeName>
        <fullName evidence="10">Isopentenyl-diphosphate:tRNA isopentenyltransferase</fullName>
        <shortName evidence="10">IPP transferase</shortName>
        <shortName evidence="10">IPPT</shortName>
        <shortName evidence="10">IPTase</shortName>
    </alternativeName>
</protein>
<dbReference type="EC" id="2.5.1.75" evidence="10"/>
<evidence type="ECO:0000256" key="5">
    <source>
        <dbReference type="ARBA" id="ARBA00022694"/>
    </source>
</evidence>
<dbReference type="InterPro" id="IPR018022">
    <property type="entry name" value="IPT"/>
</dbReference>
<dbReference type="Gene3D" id="3.40.50.300">
    <property type="entry name" value="P-loop containing nucleotide triphosphate hydrolases"/>
    <property type="match status" value="2"/>
</dbReference>
<keyword evidence="5 10" id="KW-0819">tRNA processing</keyword>
<keyword evidence="6 10" id="KW-0547">Nucleotide-binding</keyword>
<feature type="binding site" evidence="10">
    <location>
        <begin position="9"/>
        <end position="16"/>
    </location>
    <ligand>
        <name>ATP</name>
        <dbReference type="ChEBI" id="CHEBI:30616"/>
    </ligand>
</feature>
<dbReference type="InterPro" id="IPR039657">
    <property type="entry name" value="Dimethylallyltransferase"/>
</dbReference>
<comment type="similarity">
    <text evidence="3 10 13">Belongs to the IPP transferase family.</text>
</comment>
<feature type="binding site" evidence="10">
    <location>
        <begin position="11"/>
        <end position="16"/>
    </location>
    <ligand>
        <name>substrate</name>
    </ligand>
</feature>
<evidence type="ECO:0000256" key="12">
    <source>
        <dbReference type="RuleBase" id="RU003784"/>
    </source>
</evidence>
<evidence type="ECO:0000256" key="6">
    <source>
        <dbReference type="ARBA" id="ARBA00022741"/>
    </source>
</evidence>
<evidence type="ECO:0000256" key="3">
    <source>
        <dbReference type="ARBA" id="ARBA00005842"/>
    </source>
</evidence>
<comment type="subunit">
    <text evidence="10">Monomer.</text>
</comment>
<dbReference type="PANTHER" id="PTHR11088">
    <property type="entry name" value="TRNA DIMETHYLALLYLTRANSFERASE"/>
    <property type="match status" value="1"/>
</dbReference>
<evidence type="ECO:0000256" key="2">
    <source>
        <dbReference type="ARBA" id="ARBA00003213"/>
    </source>
</evidence>
<comment type="caution">
    <text evidence="14">The sequence shown here is derived from an EMBL/GenBank/DDBJ whole genome shotgun (WGS) entry which is preliminary data.</text>
</comment>
<keyword evidence="7 10" id="KW-0067">ATP-binding</keyword>
<evidence type="ECO:0000256" key="8">
    <source>
        <dbReference type="ARBA" id="ARBA00022842"/>
    </source>
</evidence>
<keyword evidence="15" id="KW-1185">Reference proteome</keyword>
<organism evidence="14 15">
    <name type="scientific">Megasphaera hominis</name>
    <dbReference type="NCBI Taxonomy" id="159836"/>
    <lineage>
        <taxon>Bacteria</taxon>
        <taxon>Bacillati</taxon>
        <taxon>Bacillota</taxon>
        <taxon>Negativicutes</taxon>
        <taxon>Veillonellales</taxon>
        <taxon>Veillonellaceae</taxon>
        <taxon>Megasphaera</taxon>
    </lineage>
</organism>
<evidence type="ECO:0000256" key="4">
    <source>
        <dbReference type="ARBA" id="ARBA00022679"/>
    </source>
</evidence>
<evidence type="ECO:0000313" key="14">
    <source>
        <dbReference type="EMBL" id="MBC3536887.1"/>
    </source>
</evidence>
<evidence type="ECO:0000256" key="1">
    <source>
        <dbReference type="ARBA" id="ARBA00001946"/>
    </source>
</evidence>
<evidence type="ECO:0000256" key="13">
    <source>
        <dbReference type="RuleBase" id="RU003785"/>
    </source>
</evidence>
<feature type="site" description="Interaction with substrate tRNA" evidence="10">
    <location>
        <position position="100"/>
    </location>
</feature>
<dbReference type="Pfam" id="PF01715">
    <property type="entry name" value="IPPT"/>
    <property type="match status" value="1"/>
</dbReference>
<dbReference type="InterPro" id="IPR027417">
    <property type="entry name" value="P-loop_NTPase"/>
</dbReference>
<comment type="cofactor">
    <cofactor evidence="1 10">
        <name>Mg(2+)</name>
        <dbReference type="ChEBI" id="CHEBI:18420"/>
    </cofactor>
</comment>
<keyword evidence="4 10" id="KW-0808">Transferase</keyword>